<proteinExistence type="predicted"/>
<dbReference type="Proteomes" id="UP000219338">
    <property type="component" value="Unassembled WGS sequence"/>
</dbReference>
<name>A0A284SA92_ARMOS</name>
<gene>
    <name evidence="1" type="ORF">ARMOST_21508</name>
</gene>
<sequence>MTFIEIQGDITDVTVYASAHDRPTSNSPSIPRITPLCSVPPSPSYRYILSRRLVIPLPLHCPWYSDEDTH</sequence>
<evidence type="ECO:0000313" key="2">
    <source>
        <dbReference type="Proteomes" id="UP000219338"/>
    </source>
</evidence>
<keyword evidence="2" id="KW-1185">Reference proteome</keyword>
<dbReference type="AlphaFoldDB" id="A0A284SA92"/>
<organism evidence="1 2">
    <name type="scientific">Armillaria ostoyae</name>
    <name type="common">Armillaria root rot fungus</name>
    <dbReference type="NCBI Taxonomy" id="47428"/>
    <lineage>
        <taxon>Eukaryota</taxon>
        <taxon>Fungi</taxon>
        <taxon>Dikarya</taxon>
        <taxon>Basidiomycota</taxon>
        <taxon>Agaricomycotina</taxon>
        <taxon>Agaricomycetes</taxon>
        <taxon>Agaricomycetidae</taxon>
        <taxon>Agaricales</taxon>
        <taxon>Marasmiineae</taxon>
        <taxon>Physalacriaceae</taxon>
        <taxon>Armillaria</taxon>
    </lineage>
</organism>
<protein>
    <submittedName>
        <fullName evidence="1">Uncharacterized protein</fullName>
    </submittedName>
</protein>
<dbReference type="EMBL" id="FUEG01000050">
    <property type="protein sequence ID" value="SJL17938.1"/>
    <property type="molecule type" value="Genomic_DNA"/>
</dbReference>
<accession>A0A284SA92</accession>
<reference evidence="2" key="1">
    <citation type="journal article" date="2017" name="Nat. Ecol. Evol.">
        <title>Genome expansion and lineage-specific genetic innovations in the forest pathogenic fungi Armillaria.</title>
        <authorList>
            <person name="Sipos G."/>
            <person name="Prasanna A.N."/>
            <person name="Walter M.C."/>
            <person name="O'Connor E."/>
            <person name="Balint B."/>
            <person name="Krizsan K."/>
            <person name="Kiss B."/>
            <person name="Hess J."/>
            <person name="Varga T."/>
            <person name="Slot J."/>
            <person name="Riley R."/>
            <person name="Boka B."/>
            <person name="Rigling D."/>
            <person name="Barry K."/>
            <person name="Lee J."/>
            <person name="Mihaltcheva S."/>
            <person name="LaButti K."/>
            <person name="Lipzen A."/>
            <person name="Waldron R."/>
            <person name="Moloney N.M."/>
            <person name="Sperisen C."/>
            <person name="Kredics L."/>
            <person name="Vagvoelgyi C."/>
            <person name="Patrignani A."/>
            <person name="Fitzpatrick D."/>
            <person name="Nagy I."/>
            <person name="Doyle S."/>
            <person name="Anderson J.B."/>
            <person name="Grigoriev I.V."/>
            <person name="Gueldener U."/>
            <person name="Muensterkoetter M."/>
            <person name="Nagy L.G."/>
        </authorList>
    </citation>
    <scope>NUCLEOTIDE SEQUENCE [LARGE SCALE GENOMIC DNA]</scope>
    <source>
        <strain evidence="2">C18/9</strain>
    </source>
</reference>
<evidence type="ECO:0000313" key="1">
    <source>
        <dbReference type="EMBL" id="SJL17938.1"/>
    </source>
</evidence>